<accession>A0A6B0UP13</accession>
<name>A0A6B0UP13_IXORI</name>
<dbReference type="EMBL" id="GIFC01009476">
    <property type="protein sequence ID" value="MXU91559.1"/>
    <property type="molecule type" value="Transcribed_RNA"/>
</dbReference>
<evidence type="ECO:0000313" key="2">
    <source>
        <dbReference type="EMBL" id="MXU91559.1"/>
    </source>
</evidence>
<evidence type="ECO:0008006" key="3">
    <source>
        <dbReference type="Google" id="ProtNLM"/>
    </source>
</evidence>
<dbReference type="AlphaFoldDB" id="A0A6B0UP13"/>
<proteinExistence type="predicted"/>
<feature type="chain" id="PRO_5025670837" description="Secreted protein" evidence="1">
    <location>
        <begin position="18"/>
        <end position="123"/>
    </location>
</feature>
<reference evidence="2" key="1">
    <citation type="submission" date="2019-12" db="EMBL/GenBank/DDBJ databases">
        <title>An insight into the sialome of adult female Ixodes ricinus ticks feeding for 6 days.</title>
        <authorList>
            <person name="Perner J."/>
            <person name="Ribeiro J.M.C."/>
        </authorList>
    </citation>
    <scope>NUCLEOTIDE SEQUENCE</scope>
    <source>
        <strain evidence="2">Semi-engorged</strain>
        <tissue evidence="2">Salivary glands</tissue>
    </source>
</reference>
<keyword evidence="1" id="KW-0732">Signal</keyword>
<sequence>MFHQLFTTLVSSTLIVSSILQPHAVKFHRHTNCTLYEHFVVRLSLGHMLNYPTHPVHDALRRQSPGVHYKNVDPPSPPVHAASQQRVRVVVPPCMYPYPCSPTNQCTPNQTKMLSTKHSKICR</sequence>
<evidence type="ECO:0000256" key="1">
    <source>
        <dbReference type="SAM" id="SignalP"/>
    </source>
</evidence>
<organism evidence="2">
    <name type="scientific">Ixodes ricinus</name>
    <name type="common">Common tick</name>
    <name type="synonym">Acarus ricinus</name>
    <dbReference type="NCBI Taxonomy" id="34613"/>
    <lineage>
        <taxon>Eukaryota</taxon>
        <taxon>Metazoa</taxon>
        <taxon>Ecdysozoa</taxon>
        <taxon>Arthropoda</taxon>
        <taxon>Chelicerata</taxon>
        <taxon>Arachnida</taxon>
        <taxon>Acari</taxon>
        <taxon>Parasitiformes</taxon>
        <taxon>Ixodida</taxon>
        <taxon>Ixodoidea</taxon>
        <taxon>Ixodidae</taxon>
        <taxon>Ixodinae</taxon>
        <taxon>Ixodes</taxon>
    </lineage>
</organism>
<protein>
    <recommendedName>
        <fullName evidence="3">Secreted protein</fullName>
    </recommendedName>
</protein>
<feature type="signal peptide" evidence="1">
    <location>
        <begin position="1"/>
        <end position="17"/>
    </location>
</feature>